<dbReference type="AlphaFoldDB" id="A0A7S0H289"/>
<evidence type="ECO:0000256" key="2">
    <source>
        <dbReference type="SAM" id="MobiDB-lite"/>
    </source>
</evidence>
<comment type="similarity">
    <text evidence="1">Belongs to the phospholipid scramblase family.</text>
</comment>
<proteinExistence type="inferred from homology"/>
<organism evidence="3">
    <name type="scientific">Amorphochlora amoebiformis</name>
    <dbReference type="NCBI Taxonomy" id="1561963"/>
    <lineage>
        <taxon>Eukaryota</taxon>
        <taxon>Sar</taxon>
        <taxon>Rhizaria</taxon>
        <taxon>Cercozoa</taxon>
        <taxon>Chlorarachniophyceae</taxon>
        <taxon>Amorphochlora</taxon>
    </lineage>
</organism>
<gene>
    <name evidence="3" type="ORF">LAMO00422_LOCUS14914</name>
</gene>
<dbReference type="PANTHER" id="PTHR23248:SF9">
    <property type="entry name" value="PHOSPHOLIPID SCRAMBLASE"/>
    <property type="match status" value="1"/>
</dbReference>
<dbReference type="PANTHER" id="PTHR23248">
    <property type="entry name" value="PHOSPHOLIPID SCRAMBLASE-RELATED"/>
    <property type="match status" value="1"/>
</dbReference>
<dbReference type="EMBL" id="HBEM01021861">
    <property type="protein sequence ID" value="CAD8455969.1"/>
    <property type="molecule type" value="Transcribed_RNA"/>
</dbReference>
<name>A0A7S0H289_9EUKA</name>
<feature type="compositionally biased region" description="Basic and acidic residues" evidence="2">
    <location>
        <begin position="1"/>
        <end position="12"/>
    </location>
</feature>
<evidence type="ECO:0008006" key="4">
    <source>
        <dbReference type="Google" id="ProtNLM"/>
    </source>
</evidence>
<feature type="region of interest" description="Disordered" evidence="2">
    <location>
        <begin position="1"/>
        <end position="42"/>
    </location>
</feature>
<protein>
    <recommendedName>
        <fullName evidence="4">Phospholipid scramblase</fullName>
    </recommendedName>
</protein>
<accession>A0A7S0H289</accession>
<sequence length="335" mass="37167">MEIAGRGERLESFDGGEESLLGDKKKSSSNGEGGGPSPSAPILQEMNQMAITAQPASVNQLDSVLNDSHGLLIRERFYWSQVACAACERKTQFKVAKWDPSMPGILEDNDFVSQPLVLEFYEESDCFCRYCLHSMRELKLGIFSGVRTQESSMAWENPNNGWPPGRDPHVILFRPFKCNIPLFCCLPCPGEISAIDGPSGALRARVMQDWKCWNCCWPCDVYLGTFDATGVRTFTVHTPRACGSGCINCCAPSCCNRTHTSFIRRGNAIVGPSVGAIEVHWPGWNSRGLLQAYSAAENFAVIFPAQSTTNEKLQIVSAWSLSNFLYWEKRANQRN</sequence>
<dbReference type="GO" id="GO:0017128">
    <property type="term" value="F:phospholipid scramblase activity"/>
    <property type="evidence" value="ECO:0007669"/>
    <property type="project" value="InterPro"/>
</dbReference>
<dbReference type="InterPro" id="IPR005552">
    <property type="entry name" value="Scramblase"/>
</dbReference>
<evidence type="ECO:0000256" key="1">
    <source>
        <dbReference type="ARBA" id="ARBA00005350"/>
    </source>
</evidence>
<reference evidence="3" key="1">
    <citation type="submission" date="2021-01" db="EMBL/GenBank/DDBJ databases">
        <authorList>
            <person name="Corre E."/>
            <person name="Pelletier E."/>
            <person name="Niang G."/>
            <person name="Scheremetjew M."/>
            <person name="Finn R."/>
            <person name="Kale V."/>
            <person name="Holt S."/>
            <person name="Cochrane G."/>
            <person name="Meng A."/>
            <person name="Brown T."/>
            <person name="Cohen L."/>
        </authorList>
    </citation>
    <scope>NUCLEOTIDE SEQUENCE</scope>
    <source>
        <strain evidence="3">CCMP2058</strain>
    </source>
</reference>
<evidence type="ECO:0000313" key="3">
    <source>
        <dbReference type="EMBL" id="CAD8455969.1"/>
    </source>
</evidence>
<dbReference type="GO" id="GO:0005886">
    <property type="term" value="C:plasma membrane"/>
    <property type="evidence" value="ECO:0007669"/>
    <property type="project" value="TreeGrafter"/>
</dbReference>